<name>A0A0D9W1E9_9ORYZ</name>
<organism evidence="2 3">
    <name type="scientific">Leersia perrieri</name>
    <dbReference type="NCBI Taxonomy" id="77586"/>
    <lineage>
        <taxon>Eukaryota</taxon>
        <taxon>Viridiplantae</taxon>
        <taxon>Streptophyta</taxon>
        <taxon>Embryophyta</taxon>
        <taxon>Tracheophyta</taxon>
        <taxon>Spermatophyta</taxon>
        <taxon>Magnoliopsida</taxon>
        <taxon>Liliopsida</taxon>
        <taxon>Poales</taxon>
        <taxon>Poaceae</taxon>
        <taxon>BOP clade</taxon>
        <taxon>Oryzoideae</taxon>
        <taxon>Oryzeae</taxon>
        <taxon>Oryzinae</taxon>
        <taxon>Leersia</taxon>
    </lineage>
</organism>
<evidence type="ECO:0000256" key="1">
    <source>
        <dbReference type="SAM" id="MobiDB-lite"/>
    </source>
</evidence>
<accession>A0A0D9W1E9</accession>
<dbReference type="AlphaFoldDB" id="A0A0D9W1E9"/>
<reference evidence="2" key="3">
    <citation type="submission" date="2015-04" db="UniProtKB">
        <authorList>
            <consortium name="EnsemblPlants"/>
        </authorList>
    </citation>
    <scope>IDENTIFICATION</scope>
</reference>
<proteinExistence type="predicted"/>
<evidence type="ECO:0000313" key="2">
    <source>
        <dbReference type="EnsemblPlants" id="LPERR03G34970.1"/>
    </source>
</evidence>
<dbReference type="HOGENOM" id="CLU_2149464_0_0_1"/>
<keyword evidence="3" id="KW-1185">Reference proteome</keyword>
<dbReference type="EnsemblPlants" id="LPERR03G34970.1">
    <property type="protein sequence ID" value="LPERR03G34970.1"/>
    <property type="gene ID" value="LPERR03G34970"/>
</dbReference>
<feature type="region of interest" description="Disordered" evidence="1">
    <location>
        <begin position="1"/>
        <end position="20"/>
    </location>
</feature>
<dbReference type="Proteomes" id="UP000032180">
    <property type="component" value="Chromosome 3"/>
</dbReference>
<reference evidence="2 3" key="1">
    <citation type="submission" date="2012-08" db="EMBL/GenBank/DDBJ databases">
        <title>Oryza genome evolution.</title>
        <authorList>
            <person name="Wing R.A."/>
        </authorList>
    </citation>
    <scope>NUCLEOTIDE SEQUENCE</scope>
</reference>
<evidence type="ECO:0000313" key="3">
    <source>
        <dbReference type="Proteomes" id="UP000032180"/>
    </source>
</evidence>
<dbReference type="Gramene" id="LPERR03G34970.1">
    <property type="protein sequence ID" value="LPERR03G34970.1"/>
    <property type="gene ID" value="LPERR03G34970"/>
</dbReference>
<protein>
    <submittedName>
        <fullName evidence="2">Uncharacterized protein</fullName>
    </submittedName>
</protein>
<sequence length="112" mass="12075">MGLFASRGPPSAHDIDVGPPDALTGRISRPKPITYFVLIITLSFPIPISLPSLPVQKYPSLSGRPPPLGFRFRRLLRPIYPPPSSRILPPVITLKVAPPPSVCSCSSTYTGC</sequence>
<reference evidence="3" key="2">
    <citation type="submission" date="2013-12" db="EMBL/GenBank/DDBJ databases">
        <authorList>
            <person name="Yu Y."/>
            <person name="Lee S."/>
            <person name="de Baynast K."/>
            <person name="Wissotski M."/>
            <person name="Liu L."/>
            <person name="Talag J."/>
            <person name="Goicoechea J."/>
            <person name="Angelova A."/>
            <person name="Jetty R."/>
            <person name="Kudrna D."/>
            <person name="Golser W."/>
            <person name="Rivera L."/>
            <person name="Zhang J."/>
            <person name="Wing R."/>
        </authorList>
    </citation>
    <scope>NUCLEOTIDE SEQUENCE</scope>
</reference>